<accession>A0A6C0BWQ6</accession>
<evidence type="ECO:0000313" key="8">
    <source>
        <dbReference type="EMBL" id="QHS96530.1"/>
    </source>
</evidence>
<evidence type="ECO:0000259" key="7">
    <source>
        <dbReference type="PROSITE" id="PS51324"/>
    </source>
</evidence>
<dbReference type="GO" id="GO:0005739">
    <property type="term" value="C:mitochondrion"/>
    <property type="evidence" value="ECO:0007669"/>
    <property type="project" value="TreeGrafter"/>
</dbReference>
<dbReference type="PANTHER" id="PTHR12645">
    <property type="entry name" value="ALR/ERV"/>
    <property type="match status" value="1"/>
</dbReference>
<reference evidence="8" key="1">
    <citation type="journal article" date="2020" name="Nature">
        <title>Giant virus diversity and host interactions through global metagenomics.</title>
        <authorList>
            <person name="Schulz F."/>
            <person name="Roux S."/>
            <person name="Paez-Espino D."/>
            <person name="Jungbluth S."/>
            <person name="Walsh D.A."/>
            <person name="Denef V.J."/>
            <person name="McMahon K.D."/>
            <person name="Konstantinidis K.T."/>
            <person name="Eloe-Fadrosh E.A."/>
            <person name="Kyrpides N.C."/>
            <person name="Woyke T."/>
        </authorList>
    </citation>
    <scope>NUCLEOTIDE SEQUENCE</scope>
    <source>
        <strain evidence="8">GVMAG-M-3300020166-18</strain>
    </source>
</reference>
<feature type="domain" description="ERV/ALR sulfhydryl oxidase" evidence="7">
    <location>
        <begin position="4"/>
        <end position="106"/>
    </location>
</feature>
<dbReference type="PANTHER" id="PTHR12645:SF0">
    <property type="entry name" value="FAD-LINKED SULFHYDRYL OXIDASE ALR"/>
    <property type="match status" value="1"/>
</dbReference>
<keyword evidence="3" id="KW-0285">Flavoprotein</keyword>
<proteinExistence type="predicted"/>
<evidence type="ECO:0000256" key="4">
    <source>
        <dbReference type="ARBA" id="ARBA00022827"/>
    </source>
</evidence>
<dbReference type="PROSITE" id="PS51324">
    <property type="entry name" value="ERV_ALR"/>
    <property type="match status" value="1"/>
</dbReference>
<dbReference type="InterPro" id="IPR017905">
    <property type="entry name" value="ERV/ALR_sulphydryl_oxidase"/>
</dbReference>
<dbReference type="SUPFAM" id="SSF69000">
    <property type="entry name" value="FAD-dependent thiol oxidase"/>
    <property type="match status" value="1"/>
</dbReference>
<dbReference type="GO" id="GO:0050660">
    <property type="term" value="F:flavin adenine dinucleotide binding"/>
    <property type="evidence" value="ECO:0007669"/>
    <property type="project" value="TreeGrafter"/>
</dbReference>
<protein>
    <recommendedName>
        <fullName evidence="2">thiol oxidase</fullName>
        <ecNumber evidence="2">1.8.3.2</ecNumber>
    </recommendedName>
</protein>
<evidence type="ECO:0000256" key="6">
    <source>
        <dbReference type="ARBA" id="ARBA00023157"/>
    </source>
</evidence>
<dbReference type="InterPro" id="IPR036774">
    <property type="entry name" value="ERV/ALR_sulphydryl_oxid_sf"/>
</dbReference>
<keyword evidence="5" id="KW-0560">Oxidoreductase</keyword>
<dbReference type="Gene3D" id="1.20.120.310">
    <property type="entry name" value="ERV/ALR sulfhydryl oxidase domain"/>
    <property type="match status" value="1"/>
</dbReference>
<dbReference type="AlphaFoldDB" id="A0A6C0BWQ6"/>
<evidence type="ECO:0000256" key="2">
    <source>
        <dbReference type="ARBA" id="ARBA00012512"/>
    </source>
</evidence>
<organism evidence="8">
    <name type="scientific">viral metagenome</name>
    <dbReference type="NCBI Taxonomy" id="1070528"/>
    <lineage>
        <taxon>unclassified sequences</taxon>
        <taxon>metagenomes</taxon>
        <taxon>organismal metagenomes</taxon>
    </lineage>
</organism>
<evidence type="ECO:0000256" key="3">
    <source>
        <dbReference type="ARBA" id="ARBA00022630"/>
    </source>
</evidence>
<dbReference type="EC" id="1.8.3.2" evidence="2"/>
<dbReference type="EMBL" id="MN739271">
    <property type="protein sequence ID" value="QHS96530.1"/>
    <property type="molecule type" value="Genomic_DNA"/>
</dbReference>
<dbReference type="InterPro" id="IPR039799">
    <property type="entry name" value="ALR/ERV"/>
</dbReference>
<keyword evidence="6" id="KW-1015">Disulfide bond</keyword>
<sequence>MEHFKYDPSVWGPHYWFMIHTIGFTYPHMPTTGQKKQYYNFFTSLPLFIPNKEIAMKFEVLLDENPISPYLTSQESLLKWIHFIHNKINKDLERKEKPYVEFVNDYINFYKPKELVFREELKKRERIIYICVIGGLTLYSLYKCKNN</sequence>
<dbReference type="GO" id="GO:0016971">
    <property type="term" value="F:flavin-dependent sulfhydryl oxidase activity"/>
    <property type="evidence" value="ECO:0007669"/>
    <property type="project" value="InterPro"/>
</dbReference>
<comment type="cofactor">
    <cofactor evidence="1">
        <name>FAD</name>
        <dbReference type="ChEBI" id="CHEBI:57692"/>
    </cofactor>
</comment>
<name>A0A6C0BWQ6_9ZZZZ</name>
<evidence type="ECO:0000256" key="5">
    <source>
        <dbReference type="ARBA" id="ARBA00023002"/>
    </source>
</evidence>
<dbReference type="Pfam" id="PF04777">
    <property type="entry name" value="Evr1_Alr"/>
    <property type="match status" value="1"/>
</dbReference>
<evidence type="ECO:0000256" key="1">
    <source>
        <dbReference type="ARBA" id="ARBA00001974"/>
    </source>
</evidence>
<keyword evidence="4" id="KW-0274">FAD</keyword>